<dbReference type="SUPFAM" id="SSF52540">
    <property type="entry name" value="P-loop containing nucleoside triphosphate hydrolases"/>
    <property type="match status" value="1"/>
</dbReference>
<keyword evidence="1" id="KW-0433">Leucine-rich repeat</keyword>
<dbReference type="InterPro" id="IPR027417">
    <property type="entry name" value="P-loop_NTPase"/>
</dbReference>
<evidence type="ECO:0000259" key="6">
    <source>
        <dbReference type="Pfam" id="PF00931"/>
    </source>
</evidence>
<evidence type="ECO:0000259" key="9">
    <source>
        <dbReference type="Pfam" id="PF25019"/>
    </source>
</evidence>
<evidence type="ECO:0000256" key="4">
    <source>
        <dbReference type="ARBA" id="ARBA00022821"/>
    </source>
</evidence>
<reference evidence="10" key="1">
    <citation type="submission" date="2022-08" db="EMBL/GenBank/DDBJ databases">
        <authorList>
            <person name="Gutierrez-Valencia J."/>
        </authorList>
    </citation>
    <scope>NUCLEOTIDE SEQUENCE</scope>
</reference>
<dbReference type="FunFam" id="3.40.50.300:FF:001091">
    <property type="entry name" value="Probable disease resistance protein At1g61300"/>
    <property type="match status" value="1"/>
</dbReference>
<gene>
    <name evidence="10" type="ORF">LITE_LOCUS39608</name>
</gene>
<dbReference type="Pfam" id="PF23559">
    <property type="entry name" value="WHD_DRP"/>
    <property type="match status" value="1"/>
</dbReference>
<dbReference type="Gene3D" id="1.20.5.4130">
    <property type="match status" value="1"/>
</dbReference>
<proteinExistence type="predicted"/>
<feature type="domain" description="Disease resistance protein winged helix" evidence="8">
    <location>
        <begin position="443"/>
        <end position="496"/>
    </location>
</feature>
<dbReference type="EMBL" id="CAMGYJ010000009">
    <property type="protein sequence ID" value="CAI0473373.1"/>
    <property type="molecule type" value="Genomic_DNA"/>
</dbReference>
<dbReference type="PANTHER" id="PTHR36766:SF45">
    <property type="entry name" value="NB-ARC DOMAIN-CONTAINING PROTEIN"/>
    <property type="match status" value="1"/>
</dbReference>
<keyword evidence="4" id="KW-0611">Plant defense</keyword>
<protein>
    <submittedName>
        <fullName evidence="10">Uncharacterized protein</fullName>
    </submittedName>
</protein>
<dbReference type="GO" id="GO:0043531">
    <property type="term" value="F:ADP binding"/>
    <property type="evidence" value="ECO:0007669"/>
    <property type="project" value="InterPro"/>
</dbReference>
<dbReference type="Gene3D" id="3.40.50.300">
    <property type="entry name" value="P-loop containing nucleotide triphosphate hydrolases"/>
    <property type="match status" value="1"/>
</dbReference>
<dbReference type="PRINTS" id="PR00364">
    <property type="entry name" value="DISEASERSIST"/>
</dbReference>
<keyword evidence="5" id="KW-0067">ATP-binding</keyword>
<dbReference type="Proteomes" id="UP001154282">
    <property type="component" value="Unassembled WGS sequence"/>
</dbReference>
<feature type="domain" description="R13L1/DRL21-like LRR repeat region" evidence="9">
    <location>
        <begin position="686"/>
        <end position="812"/>
    </location>
</feature>
<dbReference type="InterPro" id="IPR056789">
    <property type="entry name" value="LRR_R13L1-DRL21"/>
</dbReference>
<evidence type="ECO:0000259" key="7">
    <source>
        <dbReference type="Pfam" id="PF18052"/>
    </source>
</evidence>
<evidence type="ECO:0000313" key="11">
    <source>
        <dbReference type="Proteomes" id="UP001154282"/>
    </source>
</evidence>
<dbReference type="PANTHER" id="PTHR36766">
    <property type="entry name" value="PLANT BROAD-SPECTRUM MILDEW RESISTANCE PROTEIN RPW8"/>
    <property type="match status" value="1"/>
</dbReference>
<dbReference type="Gene3D" id="3.80.10.10">
    <property type="entry name" value="Ribonuclease Inhibitor"/>
    <property type="match status" value="2"/>
</dbReference>
<dbReference type="GO" id="GO:0051707">
    <property type="term" value="P:response to other organism"/>
    <property type="evidence" value="ECO:0007669"/>
    <property type="project" value="UniProtKB-ARBA"/>
</dbReference>
<dbReference type="InterPro" id="IPR042197">
    <property type="entry name" value="Apaf_helical"/>
</dbReference>
<accession>A0AAV0PR23</accession>
<sequence length="1078" mass="121057">MILVSGIVSTVVEQLGSILVEELKQSARLVVGADRNVRNLTATFKLIQAVLADAEEQQLADKVTELWIDELQIKAYEMEDLLDEWSTAILKRQIEGSDSREEEQLSSLDARLLQISVFFSSVCDYLPTSSCFSFREIPMRYDISRRIKDLNKELDFIAEGRNRYKEIVPTSQPQKKFVASRVTSHVLDAAVHGRDLEKSQILEFLMGGNIANLKIASIVGMGGLGKTTFAQLLHKEMKGHFDSSIWVCVSNSFEETKVASAILESLSGEKPGSSNLSVILGKIEREVGKKKFFLVLDDVWEDSIDSWRSIMASLSSGLSGSRVLVTTRRNDVANALSMCIANNLLVGSNESSRTLELKELSMEACMAVFSQWAFCKWDEKECGRVKDIADIIVREKCHGSPLAARILGSFLSSKKSRPEWNKVLHSGIWGVEKLRTDSLHICGYLGAPSKEEDLELIGDTYFESLAARSFFQDIRKGSMVDNIVTCRMHDLVHDFAEFVSSDESYGNDVNVIDESKMDDISKRLHHLRVVVSSNGQLQFPCSPDAFKSLRTLLVLRVNFFRVSNLPNDLANLPKCLRSLSLSNCGVKGLPPTISRLVQLRMLDLSHNFDLEELPNELCDLINLQTLNVEHCRCLERWPQWMEKLVSLRHLINAGGGGSIPRGIGRLTGLRTLSELRLGENGVTPSLRDLQNFNHLSGNLLISGLGESSEHAKDAEHAQLESKKHITNLSLAFEGDDLPSKQMIAEHQKMVEALKPSMNLEVLAIRHYLGKVSPSWLPLLINLTRLTLEDFTECLQLPPLWKLPYLEYLKLDGFHGVDVDFFGRREIGSDKIVAFPSLVELKITSFKYWYQWEYTKEETTRYAEILPCLRNLYIGFCDDLEKLPDQLIQKPTLQTLKLTYCYHLCSLYQLGGEERHKVARIPAVVIDKNECICGKALPFNFSMREELLGSLGGGKAGHRILVTTHKKSVAAALLCSSEAHMFQLRPLSEERLVARYLSNTLFWDMMGNIILTLKSLHQLWDSASPRAREIDVARVSRAACDLPVKKVGLEFLGGSVSVADAAFPKLIELQISLDYLLIV</sequence>
<feature type="domain" description="Disease resistance N-terminal" evidence="7">
    <location>
        <begin position="7"/>
        <end position="99"/>
    </location>
</feature>
<evidence type="ECO:0000259" key="8">
    <source>
        <dbReference type="Pfam" id="PF23559"/>
    </source>
</evidence>
<dbReference type="InterPro" id="IPR002182">
    <property type="entry name" value="NB-ARC"/>
</dbReference>
<comment type="caution">
    <text evidence="10">The sequence shown here is derived from an EMBL/GenBank/DDBJ whole genome shotgun (WGS) entry which is preliminary data.</text>
</comment>
<evidence type="ECO:0000256" key="1">
    <source>
        <dbReference type="ARBA" id="ARBA00022614"/>
    </source>
</evidence>
<name>A0AAV0PR23_9ROSI</name>
<dbReference type="Gene3D" id="1.10.8.430">
    <property type="entry name" value="Helical domain of apoptotic protease-activating factors"/>
    <property type="match status" value="1"/>
</dbReference>
<dbReference type="SUPFAM" id="SSF52058">
    <property type="entry name" value="L domain-like"/>
    <property type="match status" value="1"/>
</dbReference>
<keyword evidence="2" id="KW-0677">Repeat</keyword>
<dbReference type="GO" id="GO:0006952">
    <property type="term" value="P:defense response"/>
    <property type="evidence" value="ECO:0007669"/>
    <property type="project" value="UniProtKB-KW"/>
</dbReference>
<dbReference type="AlphaFoldDB" id="A0AAV0PR23"/>
<keyword evidence="3" id="KW-0547">Nucleotide-binding</keyword>
<dbReference type="InterPro" id="IPR032675">
    <property type="entry name" value="LRR_dom_sf"/>
</dbReference>
<evidence type="ECO:0000256" key="2">
    <source>
        <dbReference type="ARBA" id="ARBA00022737"/>
    </source>
</evidence>
<dbReference type="Pfam" id="PF25019">
    <property type="entry name" value="LRR_R13L1-DRL21"/>
    <property type="match status" value="1"/>
</dbReference>
<keyword evidence="11" id="KW-1185">Reference proteome</keyword>
<evidence type="ECO:0000313" key="10">
    <source>
        <dbReference type="EMBL" id="CAI0473373.1"/>
    </source>
</evidence>
<dbReference type="InterPro" id="IPR058922">
    <property type="entry name" value="WHD_DRP"/>
</dbReference>
<dbReference type="Pfam" id="PF18052">
    <property type="entry name" value="Rx_N"/>
    <property type="match status" value="1"/>
</dbReference>
<feature type="domain" description="NB-ARC" evidence="6">
    <location>
        <begin position="198"/>
        <end position="338"/>
    </location>
</feature>
<organism evidence="10 11">
    <name type="scientific">Linum tenue</name>
    <dbReference type="NCBI Taxonomy" id="586396"/>
    <lineage>
        <taxon>Eukaryota</taxon>
        <taxon>Viridiplantae</taxon>
        <taxon>Streptophyta</taxon>
        <taxon>Embryophyta</taxon>
        <taxon>Tracheophyta</taxon>
        <taxon>Spermatophyta</taxon>
        <taxon>Magnoliopsida</taxon>
        <taxon>eudicotyledons</taxon>
        <taxon>Gunneridae</taxon>
        <taxon>Pentapetalae</taxon>
        <taxon>rosids</taxon>
        <taxon>fabids</taxon>
        <taxon>Malpighiales</taxon>
        <taxon>Linaceae</taxon>
        <taxon>Linum</taxon>
    </lineage>
</organism>
<evidence type="ECO:0000256" key="5">
    <source>
        <dbReference type="ARBA" id="ARBA00022840"/>
    </source>
</evidence>
<dbReference type="GO" id="GO:0005524">
    <property type="term" value="F:ATP binding"/>
    <property type="evidence" value="ECO:0007669"/>
    <property type="project" value="UniProtKB-KW"/>
</dbReference>
<dbReference type="Pfam" id="PF00931">
    <property type="entry name" value="NB-ARC"/>
    <property type="match status" value="1"/>
</dbReference>
<evidence type="ECO:0000256" key="3">
    <source>
        <dbReference type="ARBA" id="ARBA00022741"/>
    </source>
</evidence>
<dbReference type="InterPro" id="IPR041118">
    <property type="entry name" value="Rx_N"/>
</dbReference>